<evidence type="ECO:0000313" key="2">
    <source>
        <dbReference type="EMBL" id="KAG2328306.1"/>
    </source>
</evidence>
<reference evidence="2 3" key="1">
    <citation type="submission" date="2020-02" db="EMBL/GenBank/DDBJ databases">
        <authorList>
            <person name="Ma Q."/>
            <person name="Huang Y."/>
            <person name="Song X."/>
            <person name="Pei D."/>
        </authorList>
    </citation>
    <scope>NUCLEOTIDE SEQUENCE [LARGE SCALE GENOMIC DNA]</scope>
    <source>
        <strain evidence="2">Sxm20200214</strain>
        <tissue evidence="2">Leaf</tissue>
    </source>
</reference>
<sequence>MAKYVLILGHAKEMDVKCQVPVRSILNDLDEEWGIGKDFAWDDETNDTAVDTFVRLIQECFVFRREMFKGGLTTAEISRMRGEKLKEKEAKEHQEKEKQDKENANDPKEADVSERRTRGASGVNILAGQVREELLGMDARVPAAFESHVETIVGRFGFEKKISDLQKAVSALNEIEGMVNSNISGAVKDMQESVTKSILDFLRNPISSAPPGPFSSPSGSGSGESQHEDNADRTDNATDEAGIGKDLSQSASDRANNLRVIMERLGISLPNPPEPVREVPTQAVEETVEDVEITHLDHEGGDGTEQQPAQAQPEESSESHDQDEILEAETQMGERSEGNEAEPEQIQLRRSTRNRKPASNWINTKVYFNDEAVAHPISVVEDPTFSLGVTQEDSHGTFVIANSGVTCSLGTISTHILTRGERVKEPASNRRFSKIFSATRTLVSHM</sequence>
<organism evidence="2 3">
    <name type="scientific">Brassica carinata</name>
    <name type="common">Ethiopian mustard</name>
    <name type="synonym">Abyssinian cabbage</name>
    <dbReference type="NCBI Taxonomy" id="52824"/>
    <lineage>
        <taxon>Eukaryota</taxon>
        <taxon>Viridiplantae</taxon>
        <taxon>Streptophyta</taxon>
        <taxon>Embryophyta</taxon>
        <taxon>Tracheophyta</taxon>
        <taxon>Spermatophyta</taxon>
        <taxon>Magnoliopsida</taxon>
        <taxon>eudicotyledons</taxon>
        <taxon>Gunneridae</taxon>
        <taxon>Pentapetalae</taxon>
        <taxon>rosids</taxon>
        <taxon>malvids</taxon>
        <taxon>Brassicales</taxon>
        <taxon>Brassicaceae</taxon>
        <taxon>Brassiceae</taxon>
        <taxon>Brassica</taxon>
    </lineage>
</organism>
<proteinExistence type="predicted"/>
<name>A0A8X7WDW1_BRACI</name>
<keyword evidence="3" id="KW-1185">Reference proteome</keyword>
<feature type="compositionally biased region" description="Low complexity" evidence="1">
    <location>
        <begin position="305"/>
        <end position="314"/>
    </location>
</feature>
<evidence type="ECO:0000256" key="1">
    <source>
        <dbReference type="SAM" id="MobiDB-lite"/>
    </source>
</evidence>
<dbReference type="OrthoDB" id="1305140at2759"/>
<comment type="caution">
    <text evidence="2">The sequence shown here is derived from an EMBL/GenBank/DDBJ whole genome shotgun (WGS) entry which is preliminary data.</text>
</comment>
<feature type="region of interest" description="Disordered" evidence="1">
    <location>
        <begin position="83"/>
        <end position="117"/>
    </location>
</feature>
<accession>A0A8X7WDW1</accession>
<evidence type="ECO:0000313" key="3">
    <source>
        <dbReference type="Proteomes" id="UP000886595"/>
    </source>
</evidence>
<dbReference type="AlphaFoldDB" id="A0A8X7WDW1"/>
<dbReference type="EMBL" id="JAAMPC010000002">
    <property type="protein sequence ID" value="KAG2328306.1"/>
    <property type="molecule type" value="Genomic_DNA"/>
</dbReference>
<dbReference type="Proteomes" id="UP000886595">
    <property type="component" value="Unassembled WGS sequence"/>
</dbReference>
<feature type="region of interest" description="Disordered" evidence="1">
    <location>
        <begin position="203"/>
        <end position="251"/>
    </location>
</feature>
<gene>
    <name evidence="2" type="ORF">Bca52824_011034</name>
</gene>
<feature type="compositionally biased region" description="Basic and acidic residues" evidence="1">
    <location>
        <begin position="225"/>
        <end position="236"/>
    </location>
</feature>
<protein>
    <submittedName>
        <fullName evidence="2">Uncharacterized protein</fullName>
    </submittedName>
</protein>
<feature type="region of interest" description="Disordered" evidence="1">
    <location>
        <begin position="297"/>
        <end position="355"/>
    </location>
</feature>